<name>A0A7S0M2V8_9CRYP</name>
<evidence type="ECO:0000313" key="2">
    <source>
        <dbReference type="EMBL" id="CAD8627498.1"/>
    </source>
</evidence>
<organism evidence="2">
    <name type="scientific">Cryptomonas curvata</name>
    <dbReference type="NCBI Taxonomy" id="233186"/>
    <lineage>
        <taxon>Eukaryota</taxon>
        <taxon>Cryptophyceae</taxon>
        <taxon>Cryptomonadales</taxon>
        <taxon>Cryptomonadaceae</taxon>
        <taxon>Cryptomonas</taxon>
    </lineage>
</organism>
<dbReference type="AlphaFoldDB" id="A0A7S0M2V8"/>
<evidence type="ECO:0000256" key="1">
    <source>
        <dbReference type="SAM" id="MobiDB-lite"/>
    </source>
</evidence>
<sequence>MRPALRSRMQQGLQPLLLQVEPWGQPLGQEVRAETEQPARGRAQAPRSLAPRLPVVRVRLEPMRPSLVGPPWTLRYALVQPHVAPQRVLAQLPSALRQVQVRRESMLRPSALLRSQVGWHATLRQVLE</sequence>
<dbReference type="EMBL" id="HBEZ01009338">
    <property type="protein sequence ID" value="CAD8627498.1"/>
    <property type="molecule type" value="Transcribed_RNA"/>
</dbReference>
<accession>A0A7S0M2V8</accession>
<proteinExistence type="predicted"/>
<protein>
    <submittedName>
        <fullName evidence="2">Uncharacterized protein</fullName>
    </submittedName>
</protein>
<reference evidence="2" key="1">
    <citation type="submission" date="2021-01" db="EMBL/GenBank/DDBJ databases">
        <authorList>
            <person name="Corre E."/>
            <person name="Pelletier E."/>
            <person name="Niang G."/>
            <person name="Scheremetjew M."/>
            <person name="Finn R."/>
            <person name="Kale V."/>
            <person name="Holt S."/>
            <person name="Cochrane G."/>
            <person name="Meng A."/>
            <person name="Brown T."/>
            <person name="Cohen L."/>
        </authorList>
    </citation>
    <scope>NUCLEOTIDE SEQUENCE</scope>
    <source>
        <strain evidence="2">CCAP979/52</strain>
    </source>
</reference>
<gene>
    <name evidence="2" type="ORF">CCUR1050_LOCUS5176</name>
</gene>
<feature type="region of interest" description="Disordered" evidence="1">
    <location>
        <begin position="28"/>
        <end position="48"/>
    </location>
</feature>